<sequence length="212" mass="23636">MTLKLYGMALSTNTQRVTVVCHEKNIPFELVKVDLFANEHKSAGFLEKQPFGQVPYIDDDGFVLYESRPIAAYIARKYAAQGTPGLVPSDPQDHALYEQAVATEMSHFDPSASGLSFEMIAKKIFFKTDPDEARVAQLLSTLNAKLDVYEEILGKQKYLAGDEITLADLFHLPAGTRLVKIGLDVIEKRPNVSRWWKDISSRPSWVAVTSSA</sequence>
<gene>
    <name evidence="7" type="ORF">SERLADRAFT_457713</name>
</gene>
<dbReference type="GO" id="GO:0005737">
    <property type="term" value="C:cytoplasm"/>
    <property type="evidence" value="ECO:0007669"/>
    <property type="project" value="TreeGrafter"/>
</dbReference>
<dbReference type="InterPro" id="IPR004046">
    <property type="entry name" value="GST_C"/>
</dbReference>
<comment type="catalytic activity">
    <reaction evidence="4">
        <text>RX + glutathione = an S-substituted glutathione + a halide anion + H(+)</text>
        <dbReference type="Rhea" id="RHEA:16437"/>
        <dbReference type="ChEBI" id="CHEBI:15378"/>
        <dbReference type="ChEBI" id="CHEBI:16042"/>
        <dbReference type="ChEBI" id="CHEBI:17792"/>
        <dbReference type="ChEBI" id="CHEBI:57925"/>
        <dbReference type="ChEBI" id="CHEBI:90779"/>
        <dbReference type="EC" id="2.5.1.18"/>
    </reaction>
</comment>
<feature type="domain" description="GST C-terminal" evidence="6">
    <location>
        <begin position="90"/>
        <end position="212"/>
    </location>
</feature>
<dbReference type="InterPro" id="IPR004045">
    <property type="entry name" value="Glutathione_S-Trfase_N"/>
</dbReference>
<dbReference type="OrthoDB" id="249703at2759"/>
<dbReference type="RefSeq" id="XP_007313898.1">
    <property type="nucleotide sequence ID" value="XM_007313836.1"/>
</dbReference>
<dbReference type="EMBL" id="GL945429">
    <property type="protein sequence ID" value="EGO29656.1"/>
    <property type="molecule type" value="Genomic_DNA"/>
</dbReference>
<dbReference type="SUPFAM" id="SSF47616">
    <property type="entry name" value="GST C-terminal domain-like"/>
    <property type="match status" value="1"/>
</dbReference>
<dbReference type="InterPro" id="IPR036282">
    <property type="entry name" value="Glutathione-S-Trfase_C_sf"/>
</dbReference>
<keyword evidence="3" id="KW-0808">Transferase</keyword>
<evidence type="ECO:0000256" key="3">
    <source>
        <dbReference type="ARBA" id="ARBA00022679"/>
    </source>
</evidence>
<dbReference type="PROSITE" id="PS50404">
    <property type="entry name" value="GST_NTER"/>
    <property type="match status" value="1"/>
</dbReference>
<dbReference type="FunFam" id="1.20.1050.10:FF:000004">
    <property type="entry name" value="Glutathione S-transferase F2"/>
    <property type="match status" value="1"/>
</dbReference>
<dbReference type="InterPro" id="IPR010987">
    <property type="entry name" value="Glutathione-S-Trfase_C-like"/>
</dbReference>
<dbReference type="SFLD" id="SFLDG01154">
    <property type="entry name" value="Main.5:_Phi-like"/>
    <property type="match status" value="1"/>
</dbReference>
<name>F8NH67_SERL9</name>
<comment type="similarity">
    <text evidence="1">Belongs to the GST superfamily. Phi family.</text>
</comment>
<dbReference type="EC" id="2.5.1.18" evidence="2"/>
<dbReference type="SFLD" id="SFLDG00358">
    <property type="entry name" value="Main_(cytGST)"/>
    <property type="match status" value="1"/>
</dbReference>
<reference evidence="7" key="1">
    <citation type="submission" date="2011-04" db="EMBL/GenBank/DDBJ databases">
        <title>Evolution of plant cell wall degrading machinery underlies the functional diversity of forest fungi.</title>
        <authorList>
            <consortium name="US DOE Joint Genome Institute (JGI-PGF)"/>
            <person name="Eastwood D.C."/>
            <person name="Floudas D."/>
            <person name="Binder M."/>
            <person name="Majcherczyk A."/>
            <person name="Schneider P."/>
            <person name="Aerts A."/>
            <person name="Asiegbu F.O."/>
            <person name="Baker S.E."/>
            <person name="Barry K."/>
            <person name="Bendiksby M."/>
            <person name="Blumentritt M."/>
            <person name="Coutinho P.M."/>
            <person name="Cullen D."/>
            <person name="Cullen D."/>
            <person name="Gathman A."/>
            <person name="Goodell B."/>
            <person name="Henrissat B."/>
            <person name="Ihrmark K."/>
            <person name="Kauserud H."/>
            <person name="Kohler A."/>
            <person name="LaButti K."/>
            <person name="Lapidus A."/>
            <person name="Lavin J.L."/>
            <person name="Lee Y.-H."/>
            <person name="Lindquist E."/>
            <person name="Lilly W."/>
            <person name="Lucas S."/>
            <person name="Morin E."/>
            <person name="Murat C."/>
            <person name="Oguiza J.A."/>
            <person name="Park J."/>
            <person name="Pisabarro A.G."/>
            <person name="Riley R."/>
            <person name="Rosling A."/>
            <person name="Salamov A."/>
            <person name="Schmidt O."/>
            <person name="Schmutz J."/>
            <person name="Skrede I."/>
            <person name="Stenlid J."/>
            <person name="Wiebenga A."/>
            <person name="Xie X."/>
            <person name="Kues U."/>
            <person name="Hibbett D.S."/>
            <person name="Hoffmeister D."/>
            <person name="Hogberg N."/>
            <person name="Martin F."/>
            <person name="Grigoriev I.V."/>
            <person name="Watkinson S.C."/>
        </authorList>
    </citation>
    <scope>NUCLEOTIDE SEQUENCE</scope>
    <source>
        <strain evidence="7">S7.9</strain>
    </source>
</reference>
<evidence type="ECO:0000259" key="6">
    <source>
        <dbReference type="PROSITE" id="PS50405"/>
    </source>
</evidence>
<dbReference type="GO" id="GO:0004364">
    <property type="term" value="F:glutathione transferase activity"/>
    <property type="evidence" value="ECO:0007669"/>
    <property type="project" value="UniProtKB-EC"/>
</dbReference>
<dbReference type="AlphaFoldDB" id="F8NH67"/>
<dbReference type="Pfam" id="PF13417">
    <property type="entry name" value="GST_N_3"/>
    <property type="match status" value="1"/>
</dbReference>
<dbReference type="HOGENOM" id="CLU_011226_5_1_1"/>
<dbReference type="GO" id="GO:0043295">
    <property type="term" value="F:glutathione binding"/>
    <property type="evidence" value="ECO:0007669"/>
    <property type="project" value="TreeGrafter"/>
</dbReference>
<dbReference type="GO" id="GO:0006749">
    <property type="term" value="P:glutathione metabolic process"/>
    <property type="evidence" value="ECO:0007669"/>
    <property type="project" value="TreeGrafter"/>
</dbReference>
<dbReference type="GeneID" id="18817568"/>
<dbReference type="PROSITE" id="PS50405">
    <property type="entry name" value="GST_CTER"/>
    <property type="match status" value="1"/>
</dbReference>
<proteinExistence type="inferred from homology"/>
<dbReference type="GO" id="GO:0009636">
    <property type="term" value="P:response to toxic substance"/>
    <property type="evidence" value="ECO:0007669"/>
    <property type="project" value="UniProtKB-ARBA"/>
</dbReference>
<dbReference type="Gene3D" id="3.40.30.10">
    <property type="entry name" value="Glutaredoxin"/>
    <property type="match status" value="1"/>
</dbReference>
<dbReference type="PANTHER" id="PTHR43900:SF3">
    <property type="entry name" value="GLUTATHIONE S-TRANSFERASE RHO"/>
    <property type="match status" value="1"/>
</dbReference>
<dbReference type="Pfam" id="PF00043">
    <property type="entry name" value="GST_C"/>
    <property type="match status" value="1"/>
</dbReference>
<dbReference type="CDD" id="cd03053">
    <property type="entry name" value="GST_N_Phi"/>
    <property type="match status" value="1"/>
</dbReference>
<dbReference type="InterPro" id="IPR036249">
    <property type="entry name" value="Thioredoxin-like_sf"/>
</dbReference>
<dbReference type="PANTHER" id="PTHR43900">
    <property type="entry name" value="GLUTATHIONE S-TRANSFERASE RHO"/>
    <property type="match status" value="1"/>
</dbReference>
<evidence type="ECO:0000313" key="7">
    <source>
        <dbReference type="EMBL" id="EGO29656.1"/>
    </source>
</evidence>
<dbReference type="InterPro" id="IPR040079">
    <property type="entry name" value="Glutathione_S-Trfase"/>
</dbReference>
<organism>
    <name type="scientific">Serpula lacrymans var. lacrymans (strain S7.9)</name>
    <name type="common">Dry rot fungus</name>
    <dbReference type="NCBI Taxonomy" id="578457"/>
    <lineage>
        <taxon>Eukaryota</taxon>
        <taxon>Fungi</taxon>
        <taxon>Dikarya</taxon>
        <taxon>Basidiomycota</taxon>
        <taxon>Agaricomycotina</taxon>
        <taxon>Agaricomycetes</taxon>
        <taxon>Agaricomycetidae</taxon>
        <taxon>Boletales</taxon>
        <taxon>Coniophorineae</taxon>
        <taxon>Serpulaceae</taxon>
        <taxon>Serpula</taxon>
    </lineage>
</organism>
<feature type="domain" description="GST N-terminal" evidence="5">
    <location>
        <begin position="1"/>
        <end position="82"/>
    </location>
</feature>
<protein>
    <recommendedName>
        <fullName evidence="2">glutathione transferase</fullName>
        <ecNumber evidence="2">2.5.1.18</ecNumber>
    </recommendedName>
</protein>
<dbReference type="KEGG" id="sla:SERLADRAFT_457713"/>
<evidence type="ECO:0000256" key="1">
    <source>
        <dbReference type="ARBA" id="ARBA00010128"/>
    </source>
</evidence>
<dbReference type="FunFam" id="3.40.30.10:FF:000016">
    <property type="entry name" value="Glutathione S-transferase F2"/>
    <property type="match status" value="1"/>
</dbReference>
<dbReference type="Proteomes" id="UP000008064">
    <property type="component" value="Unassembled WGS sequence"/>
</dbReference>
<dbReference type="Gene3D" id="1.20.1050.10">
    <property type="match status" value="1"/>
</dbReference>
<accession>F8NH67</accession>
<dbReference type="SFLD" id="SFLDS00019">
    <property type="entry name" value="Glutathione_Transferase_(cytos"/>
    <property type="match status" value="1"/>
</dbReference>
<dbReference type="SUPFAM" id="SSF52833">
    <property type="entry name" value="Thioredoxin-like"/>
    <property type="match status" value="1"/>
</dbReference>
<evidence type="ECO:0000256" key="2">
    <source>
        <dbReference type="ARBA" id="ARBA00012452"/>
    </source>
</evidence>
<evidence type="ECO:0000256" key="4">
    <source>
        <dbReference type="ARBA" id="ARBA00047960"/>
    </source>
</evidence>
<evidence type="ECO:0000259" key="5">
    <source>
        <dbReference type="PROSITE" id="PS50404"/>
    </source>
</evidence>